<sequence length="109" mass="12070">MSPDSSVSDNILCLASACVASSINDGYQTILVDSFQKNSCGIAQREGNSRNNPDMGQARVSVANDCQQLFIWTKCTLHTENICFVIYMEKGYCNFTVFSDVHVLIYAIQ</sequence>
<comment type="caution">
    <text evidence="1">The sequence shown here is derived from an EMBL/GenBank/DDBJ whole genome shotgun (WGS) entry which is preliminary data.</text>
</comment>
<reference evidence="1 2" key="1">
    <citation type="submission" date="2015-04" db="EMBL/GenBank/DDBJ databases">
        <title>Draft genome of the roundworm Trichinella nativa.</title>
        <authorList>
            <person name="Mitreva M."/>
        </authorList>
    </citation>
    <scope>NUCLEOTIDE SEQUENCE [LARGE SCALE GENOMIC DNA]</scope>
    <source>
        <strain evidence="1 2">ISS45</strain>
    </source>
</reference>
<organism evidence="1 2">
    <name type="scientific">Trichinella nativa</name>
    <dbReference type="NCBI Taxonomy" id="6335"/>
    <lineage>
        <taxon>Eukaryota</taxon>
        <taxon>Metazoa</taxon>
        <taxon>Ecdysozoa</taxon>
        <taxon>Nematoda</taxon>
        <taxon>Enoplea</taxon>
        <taxon>Dorylaimia</taxon>
        <taxon>Trichinellida</taxon>
        <taxon>Trichinellidae</taxon>
        <taxon>Trichinella</taxon>
    </lineage>
</organism>
<gene>
    <name evidence="1" type="ORF">D917_02990</name>
</gene>
<dbReference type="Proteomes" id="UP000243006">
    <property type="component" value="Unassembled WGS sequence"/>
</dbReference>
<protein>
    <submittedName>
        <fullName evidence="1">Uncharacterized protein</fullName>
    </submittedName>
</protein>
<evidence type="ECO:0000313" key="1">
    <source>
        <dbReference type="EMBL" id="OUC42389.1"/>
    </source>
</evidence>
<evidence type="ECO:0000313" key="2">
    <source>
        <dbReference type="Proteomes" id="UP000243006"/>
    </source>
</evidence>
<name>A0A1Y3EFL2_9BILA</name>
<dbReference type="AlphaFoldDB" id="A0A1Y3EFL2"/>
<dbReference type="EMBL" id="LVZM01017533">
    <property type="protein sequence ID" value="OUC42389.1"/>
    <property type="molecule type" value="Genomic_DNA"/>
</dbReference>
<proteinExistence type="predicted"/>
<accession>A0A1Y3EFL2</accession>